<feature type="transmembrane region" description="Helical" evidence="7">
    <location>
        <begin position="139"/>
        <end position="158"/>
    </location>
</feature>
<dbReference type="Gene3D" id="1.20.1720.10">
    <property type="entry name" value="Multidrug resistance protein D"/>
    <property type="match status" value="1"/>
</dbReference>
<dbReference type="InterPro" id="IPR036259">
    <property type="entry name" value="MFS_trans_sf"/>
</dbReference>
<feature type="transmembrane region" description="Helical" evidence="7">
    <location>
        <begin position="302"/>
        <end position="324"/>
    </location>
</feature>
<evidence type="ECO:0000256" key="4">
    <source>
        <dbReference type="ARBA" id="ARBA00022692"/>
    </source>
</evidence>
<keyword evidence="4 7" id="KW-0812">Transmembrane</keyword>
<dbReference type="RefSeq" id="WP_060675112.1">
    <property type="nucleotide sequence ID" value="NZ_JBCNGU010000018.1"/>
</dbReference>
<feature type="transmembrane region" description="Helical" evidence="7">
    <location>
        <begin position="224"/>
        <end position="245"/>
    </location>
</feature>
<dbReference type="Proteomes" id="UP000050398">
    <property type="component" value="Unassembled WGS sequence"/>
</dbReference>
<gene>
    <name evidence="9" type="ORF">AM506_21350</name>
</gene>
<dbReference type="InterPro" id="IPR011701">
    <property type="entry name" value="MFS"/>
</dbReference>
<dbReference type="OrthoDB" id="9807274at2"/>
<feature type="transmembrane region" description="Helical" evidence="7">
    <location>
        <begin position="197"/>
        <end position="218"/>
    </location>
</feature>
<dbReference type="PROSITE" id="PS00216">
    <property type="entry name" value="SUGAR_TRANSPORT_1"/>
    <property type="match status" value="1"/>
</dbReference>
<dbReference type="FunFam" id="1.20.1720.10:FF:000004">
    <property type="entry name" value="EmrB/QacA family drug resistance transporter"/>
    <property type="match status" value="1"/>
</dbReference>
<evidence type="ECO:0000256" key="1">
    <source>
        <dbReference type="ARBA" id="ARBA00004651"/>
    </source>
</evidence>
<feature type="transmembrane region" description="Helical" evidence="7">
    <location>
        <begin position="331"/>
        <end position="350"/>
    </location>
</feature>
<feature type="transmembrane region" description="Helical" evidence="7">
    <location>
        <begin position="266"/>
        <end position="290"/>
    </location>
</feature>
<dbReference type="PANTHER" id="PTHR23501">
    <property type="entry name" value="MAJOR FACILITATOR SUPERFAMILY"/>
    <property type="match status" value="1"/>
</dbReference>
<feature type="domain" description="Major facilitator superfamily (MFS) profile" evidence="8">
    <location>
        <begin position="12"/>
        <end position="517"/>
    </location>
</feature>
<evidence type="ECO:0000256" key="7">
    <source>
        <dbReference type="SAM" id="Phobius"/>
    </source>
</evidence>
<keyword evidence="5 7" id="KW-1133">Transmembrane helix</keyword>
<feature type="transmembrane region" description="Helical" evidence="7">
    <location>
        <begin position="490"/>
        <end position="512"/>
    </location>
</feature>
<organism evidence="9 10">
    <name type="scientific">Rossellomorea vietnamensis</name>
    <dbReference type="NCBI Taxonomy" id="218284"/>
    <lineage>
        <taxon>Bacteria</taxon>
        <taxon>Bacillati</taxon>
        <taxon>Bacillota</taxon>
        <taxon>Bacilli</taxon>
        <taxon>Bacillales</taxon>
        <taxon>Bacillaceae</taxon>
        <taxon>Rossellomorea</taxon>
    </lineage>
</organism>
<dbReference type="SUPFAM" id="SSF103473">
    <property type="entry name" value="MFS general substrate transporter"/>
    <property type="match status" value="1"/>
</dbReference>
<dbReference type="PATRIC" id="fig|218284.4.peg.3079"/>
<protein>
    <submittedName>
        <fullName evidence="9">MFS transporter</fullName>
    </submittedName>
</protein>
<feature type="transmembrane region" description="Helical" evidence="7">
    <location>
        <begin position="12"/>
        <end position="34"/>
    </location>
</feature>
<evidence type="ECO:0000256" key="5">
    <source>
        <dbReference type="ARBA" id="ARBA00022989"/>
    </source>
</evidence>
<feature type="transmembrane region" description="Helical" evidence="7">
    <location>
        <begin position="356"/>
        <end position="377"/>
    </location>
</feature>
<dbReference type="InterPro" id="IPR004638">
    <property type="entry name" value="EmrB-like"/>
</dbReference>
<comment type="caution">
    <text evidence="9">The sequence shown here is derived from an EMBL/GenBank/DDBJ whole genome shotgun (WGS) entry which is preliminary data.</text>
</comment>
<proteinExistence type="predicted"/>
<keyword evidence="6 7" id="KW-0472">Membrane</keyword>
<sequence>MEHLEHRKKVLIMIAIMSAMLFAALNQTIVGTALPKIISEIGGMDYYSWVFTIFMLTSSVTAILVGKLSDMYGRKPFILLGIGVFMIGSFLNGLSTSIIQLIIFRGIQGFGAGMIMSTAFTAVGDLFSPRERGKWQGLMSSVFGLASVFGPTLGGWIVDNADWHWVFWVFLPVGFIAFGMIYKMFPSQEPNRGLKVDYLGSIMLTLTIIPLLLAFTWGGNDYEWVSLQIIGLLTLSVVALVLFIITEKRASNPVLPLQLFKNQIFTLSNIIGFILGAGMFGAIMYMPFFIQGVMGTSATKSGLVMMPMTLSMVFASTIGGQIITKTGKYKFLALIGLFIMSTGMILLSFMDTDTTNARALMNIIIVGTGLGLSFPVFTLTVQNAVQHKFLGVATAATQLFRQIGGTIGVAIMGTVMNSSMTSKMTEKMSSVKDSPLLTDPETAGVMKQLQDPQNIMNGGKLKELQSTLPQEFQGIYASILEGVRESLSYALTNVFFIGAMILLVGFVLTFFMKEIPLRMSNKDATEEEKETKLKEASNH</sequence>
<dbReference type="AlphaFoldDB" id="A0A0P6WC16"/>
<feature type="transmembrane region" description="Helical" evidence="7">
    <location>
        <begin position="46"/>
        <end position="65"/>
    </location>
</feature>
<name>A0A0P6WC16_9BACI</name>
<evidence type="ECO:0000313" key="10">
    <source>
        <dbReference type="Proteomes" id="UP000050398"/>
    </source>
</evidence>
<feature type="transmembrane region" description="Helical" evidence="7">
    <location>
        <begin position="389"/>
        <end position="415"/>
    </location>
</feature>
<evidence type="ECO:0000256" key="2">
    <source>
        <dbReference type="ARBA" id="ARBA00022448"/>
    </source>
</evidence>
<dbReference type="PANTHER" id="PTHR23501:SF197">
    <property type="entry name" value="COMD"/>
    <property type="match status" value="1"/>
</dbReference>
<dbReference type="InterPro" id="IPR020846">
    <property type="entry name" value="MFS_dom"/>
</dbReference>
<evidence type="ECO:0000256" key="3">
    <source>
        <dbReference type="ARBA" id="ARBA00022475"/>
    </source>
</evidence>
<keyword evidence="2" id="KW-0813">Transport</keyword>
<dbReference type="InterPro" id="IPR005829">
    <property type="entry name" value="Sugar_transporter_CS"/>
</dbReference>
<dbReference type="NCBIfam" id="TIGR00711">
    <property type="entry name" value="efflux_EmrB"/>
    <property type="match status" value="1"/>
</dbReference>
<reference evidence="9 10" key="1">
    <citation type="submission" date="2015-08" db="EMBL/GenBank/DDBJ databases">
        <title>Draft Genome Sequence of Bacillus vietnamensis UCD-SED5.</title>
        <authorList>
            <person name="Lee R.D."/>
            <person name="Jospin G."/>
            <person name="Lang J.M."/>
            <person name="Coil D.A."/>
            <person name="Eisen J.A."/>
        </authorList>
    </citation>
    <scope>NUCLEOTIDE SEQUENCE [LARGE SCALE GENOMIC DNA]</scope>
    <source>
        <strain evidence="9 10">UCD-SED5</strain>
    </source>
</reference>
<accession>A0A0P6WC16</accession>
<evidence type="ECO:0000256" key="6">
    <source>
        <dbReference type="ARBA" id="ARBA00023136"/>
    </source>
</evidence>
<dbReference type="PROSITE" id="PS50850">
    <property type="entry name" value="MFS"/>
    <property type="match status" value="1"/>
</dbReference>
<dbReference type="Pfam" id="PF07690">
    <property type="entry name" value="MFS_1"/>
    <property type="match status" value="1"/>
</dbReference>
<dbReference type="GO" id="GO:0005886">
    <property type="term" value="C:plasma membrane"/>
    <property type="evidence" value="ECO:0007669"/>
    <property type="project" value="UniProtKB-SubCell"/>
</dbReference>
<keyword evidence="3" id="KW-1003">Cell membrane</keyword>
<evidence type="ECO:0000259" key="8">
    <source>
        <dbReference type="PROSITE" id="PS50850"/>
    </source>
</evidence>
<dbReference type="GO" id="GO:0022857">
    <property type="term" value="F:transmembrane transporter activity"/>
    <property type="evidence" value="ECO:0007669"/>
    <property type="project" value="InterPro"/>
</dbReference>
<feature type="transmembrane region" description="Helical" evidence="7">
    <location>
        <begin position="77"/>
        <end position="103"/>
    </location>
</feature>
<dbReference type="eggNOG" id="COG2814">
    <property type="taxonomic scope" value="Bacteria"/>
</dbReference>
<dbReference type="Gene3D" id="1.20.1250.20">
    <property type="entry name" value="MFS general substrate transporter like domains"/>
    <property type="match status" value="1"/>
</dbReference>
<dbReference type="EMBL" id="LIXZ01000039">
    <property type="protein sequence ID" value="KPL57600.1"/>
    <property type="molecule type" value="Genomic_DNA"/>
</dbReference>
<feature type="transmembrane region" description="Helical" evidence="7">
    <location>
        <begin position="109"/>
        <end position="127"/>
    </location>
</feature>
<feature type="transmembrane region" description="Helical" evidence="7">
    <location>
        <begin position="164"/>
        <end position="185"/>
    </location>
</feature>
<dbReference type="PRINTS" id="PR01036">
    <property type="entry name" value="TCRTETB"/>
</dbReference>
<evidence type="ECO:0000313" key="9">
    <source>
        <dbReference type="EMBL" id="KPL57600.1"/>
    </source>
</evidence>
<comment type="subcellular location">
    <subcellularLocation>
        <location evidence="1">Cell membrane</location>
        <topology evidence="1">Multi-pass membrane protein</topology>
    </subcellularLocation>
</comment>
<dbReference type="CDD" id="cd17502">
    <property type="entry name" value="MFS_Azr1_MDR_like"/>
    <property type="match status" value="1"/>
</dbReference>